<evidence type="ECO:0000256" key="6">
    <source>
        <dbReference type="ARBA" id="ARBA00023136"/>
    </source>
</evidence>
<keyword evidence="3" id="KW-1003">Cell membrane</keyword>
<name>A0ABU7S434_9ACTN</name>
<dbReference type="SUPFAM" id="SSF103473">
    <property type="entry name" value="MFS general substrate transporter"/>
    <property type="match status" value="1"/>
</dbReference>
<organism evidence="9 10">
    <name type="scientific">Plantactinospora sonchi</name>
    <dbReference type="NCBI Taxonomy" id="1544735"/>
    <lineage>
        <taxon>Bacteria</taxon>
        <taxon>Bacillati</taxon>
        <taxon>Actinomycetota</taxon>
        <taxon>Actinomycetes</taxon>
        <taxon>Micromonosporales</taxon>
        <taxon>Micromonosporaceae</taxon>
        <taxon>Plantactinospora</taxon>
    </lineage>
</organism>
<evidence type="ECO:0000256" key="5">
    <source>
        <dbReference type="ARBA" id="ARBA00022989"/>
    </source>
</evidence>
<evidence type="ECO:0000259" key="8">
    <source>
        <dbReference type="PROSITE" id="PS50850"/>
    </source>
</evidence>
<comment type="subcellular location">
    <subcellularLocation>
        <location evidence="1">Cell membrane</location>
        <topology evidence="1">Multi-pass membrane protein</topology>
    </subcellularLocation>
</comment>
<evidence type="ECO:0000256" key="2">
    <source>
        <dbReference type="ARBA" id="ARBA00022448"/>
    </source>
</evidence>
<dbReference type="Proteomes" id="UP001332243">
    <property type="component" value="Unassembled WGS sequence"/>
</dbReference>
<protein>
    <submittedName>
        <fullName evidence="9">MFS transporter</fullName>
    </submittedName>
</protein>
<dbReference type="PROSITE" id="PS50850">
    <property type="entry name" value="MFS"/>
    <property type="match status" value="1"/>
</dbReference>
<evidence type="ECO:0000313" key="10">
    <source>
        <dbReference type="Proteomes" id="UP001332243"/>
    </source>
</evidence>
<evidence type="ECO:0000256" key="1">
    <source>
        <dbReference type="ARBA" id="ARBA00004651"/>
    </source>
</evidence>
<feature type="transmembrane region" description="Helical" evidence="7">
    <location>
        <begin position="117"/>
        <end position="139"/>
    </location>
</feature>
<comment type="caution">
    <text evidence="9">The sequence shown here is derived from an EMBL/GenBank/DDBJ whole genome shotgun (WGS) entry which is preliminary data.</text>
</comment>
<reference evidence="9 10" key="1">
    <citation type="submission" date="2024-01" db="EMBL/GenBank/DDBJ databases">
        <title>Genome insights into Plantactinospora sonchi sp. nov.</title>
        <authorList>
            <person name="Wang L."/>
        </authorList>
    </citation>
    <scope>NUCLEOTIDE SEQUENCE [LARGE SCALE GENOMIC DNA]</scope>
    <source>
        <strain evidence="9 10">NEAU-QY2</strain>
    </source>
</reference>
<keyword evidence="2" id="KW-0813">Transport</keyword>
<feature type="transmembrane region" description="Helical" evidence="7">
    <location>
        <begin position="27"/>
        <end position="50"/>
    </location>
</feature>
<feature type="transmembrane region" description="Helical" evidence="7">
    <location>
        <begin position="322"/>
        <end position="342"/>
    </location>
</feature>
<feature type="transmembrane region" description="Helical" evidence="7">
    <location>
        <begin position="235"/>
        <end position="256"/>
    </location>
</feature>
<feature type="transmembrane region" description="Helical" evidence="7">
    <location>
        <begin position="298"/>
        <end position="316"/>
    </location>
</feature>
<feature type="transmembrane region" description="Helical" evidence="7">
    <location>
        <begin position="268"/>
        <end position="286"/>
    </location>
</feature>
<dbReference type="PANTHER" id="PTHR23513">
    <property type="entry name" value="INTEGRAL MEMBRANE EFFLUX PROTEIN-RELATED"/>
    <property type="match status" value="1"/>
</dbReference>
<dbReference type="CDD" id="cd06173">
    <property type="entry name" value="MFS_MefA_like"/>
    <property type="match status" value="1"/>
</dbReference>
<keyword evidence="5 7" id="KW-1133">Transmembrane helix</keyword>
<sequence length="535" mass="57156">MVSAGPASAEPPPSALAPLKVAAYRNLWVAMLVANIGTWMQTVGAQWLLIEQPNASTLVSLVQTASMLPILLLALPAGALADTLDRRRLLIAVQFFVVAVGVALTLLTAAARMPPALLLLLTFAFGVGQALTLPAWAAVIPDLVPRRLLQSASGLGSISVNAARSVGPALAGLLIAWTGVPLVFALNTLAFLFFAFVLIRWRPGKARSVEVPERFTAALRAGGRYVRHSPIVQRLLLRALLFLIPGSALWALLPLVANQELGLGSGGYGVLLAALGVGAVIGGLVLPWVRSRLSPNQFLLIAGVTYGIAMLVVVLVKIEAVVLIALVPAGLAWVTVLSNLNAEMQLFLPGWVRARGLAVYQVVFAGGQAIGALAWGVVADTTSLLLANLIAGLLMVAGAFTVRIWPLPDLRAVEKDPATHWPELDLVDDPDPSIGPVVVILTYTVREEQREHFVSAMEDVRAARQRTGALRWGLYREGETADRYHEVYELASWDEHLRQHGGRLTKADQAAELRALRHVEGEPEVSHLLPAEAGP</sequence>
<evidence type="ECO:0000256" key="7">
    <source>
        <dbReference type="SAM" id="Phobius"/>
    </source>
</evidence>
<proteinExistence type="predicted"/>
<feature type="domain" description="Major facilitator superfamily (MFS) profile" evidence="8">
    <location>
        <begin position="23"/>
        <end position="409"/>
    </location>
</feature>
<feature type="transmembrane region" description="Helical" evidence="7">
    <location>
        <begin position="89"/>
        <end position="110"/>
    </location>
</feature>
<feature type="transmembrane region" description="Helical" evidence="7">
    <location>
        <begin position="57"/>
        <end position="77"/>
    </location>
</feature>
<gene>
    <name evidence="9" type="ORF">V1633_34220</name>
</gene>
<dbReference type="EMBL" id="JAZGQK010000038">
    <property type="protein sequence ID" value="MEE6263545.1"/>
    <property type="molecule type" value="Genomic_DNA"/>
</dbReference>
<dbReference type="InterPro" id="IPR010290">
    <property type="entry name" value="TM_effector"/>
</dbReference>
<dbReference type="Gene3D" id="1.20.1250.20">
    <property type="entry name" value="MFS general substrate transporter like domains"/>
    <property type="match status" value="1"/>
</dbReference>
<evidence type="ECO:0000256" key="3">
    <source>
        <dbReference type="ARBA" id="ARBA00022475"/>
    </source>
</evidence>
<dbReference type="RefSeq" id="WP_331218439.1">
    <property type="nucleotide sequence ID" value="NZ_JAZGQK010000038.1"/>
</dbReference>
<dbReference type="Pfam" id="PF05977">
    <property type="entry name" value="MFS_3"/>
    <property type="match status" value="1"/>
</dbReference>
<feature type="transmembrane region" description="Helical" evidence="7">
    <location>
        <begin position="174"/>
        <end position="199"/>
    </location>
</feature>
<dbReference type="InterPro" id="IPR020846">
    <property type="entry name" value="MFS_dom"/>
</dbReference>
<keyword evidence="10" id="KW-1185">Reference proteome</keyword>
<keyword evidence="4 7" id="KW-0812">Transmembrane</keyword>
<accession>A0ABU7S434</accession>
<evidence type="ECO:0000313" key="9">
    <source>
        <dbReference type="EMBL" id="MEE6263545.1"/>
    </source>
</evidence>
<feature type="transmembrane region" description="Helical" evidence="7">
    <location>
        <begin position="384"/>
        <end position="405"/>
    </location>
</feature>
<dbReference type="InterPro" id="IPR036259">
    <property type="entry name" value="MFS_trans_sf"/>
</dbReference>
<evidence type="ECO:0000256" key="4">
    <source>
        <dbReference type="ARBA" id="ARBA00022692"/>
    </source>
</evidence>
<dbReference type="PANTHER" id="PTHR23513:SF11">
    <property type="entry name" value="STAPHYLOFERRIN A TRANSPORTER"/>
    <property type="match status" value="1"/>
</dbReference>
<feature type="transmembrane region" description="Helical" evidence="7">
    <location>
        <begin position="354"/>
        <end position="378"/>
    </location>
</feature>
<keyword evidence="6 7" id="KW-0472">Membrane</keyword>